<dbReference type="AlphaFoldDB" id="A0A4D7QFL8"/>
<evidence type="ECO:0000313" key="2">
    <source>
        <dbReference type="EMBL" id="QCK85968.1"/>
    </source>
</evidence>
<dbReference type="InterPro" id="IPR000835">
    <property type="entry name" value="HTH_MarR-typ"/>
</dbReference>
<dbReference type="SMART" id="SM00347">
    <property type="entry name" value="HTH_MARR"/>
    <property type="match status" value="1"/>
</dbReference>
<gene>
    <name evidence="2" type="ORF">E8L99_09455</name>
</gene>
<dbReference type="KEGG" id="paqt:E8L99_09455"/>
<dbReference type="PANTHER" id="PTHR33164:SF105">
    <property type="entry name" value="TRANSCRIPTIONAL REPRESSOR PROTEIN-RELATED"/>
    <property type="match status" value="1"/>
</dbReference>
<dbReference type="GO" id="GO:0006950">
    <property type="term" value="P:response to stress"/>
    <property type="evidence" value="ECO:0007669"/>
    <property type="project" value="TreeGrafter"/>
</dbReference>
<accession>A0A4D7QFL8</accession>
<dbReference type="InterPro" id="IPR036388">
    <property type="entry name" value="WH-like_DNA-bd_sf"/>
</dbReference>
<keyword evidence="3" id="KW-1185">Reference proteome</keyword>
<proteinExistence type="predicted"/>
<dbReference type="InterPro" id="IPR039422">
    <property type="entry name" value="MarR/SlyA-like"/>
</dbReference>
<protein>
    <submittedName>
        <fullName evidence="2">Winged helix-turn-helix transcriptional regulator</fullName>
    </submittedName>
</protein>
<feature type="domain" description="HTH marR-type" evidence="1">
    <location>
        <begin position="1"/>
        <end position="158"/>
    </location>
</feature>
<dbReference type="SUPFAM" id="SSF46785">
    <property type="entry name" value="Winged helix' DNA-binding domain"/>
    <property type="match status" value="1"/>
</dbReference>
<dbReference type="Pfam" id="PF12802">
    <property type="entry name" value="MarR_2"/>
    <property type="match status" value="1"/>
</dbReference>
<dbReference type="OrthoDB" id="7559832at2"/>
<dbReference type="PANTHER" id="PTHR33164">
    <property type="entry name" value="TRANSCRIPTIONAL REGULATOR, MARR FAMILY"/>
    <property type="match status" value="1"/>
</dbReference>
<evidence type="ECO:0000313" key="3">
    <source>
        <dbReference type="Proteomes" id="UP000298588"/>
    </source>
</evidence>
<dbReference type="RefSeq" id="WP_137099300.1">
    <property type="nucleotide sequence ID" value="NZ_CP039865.1"/>
</dbReference>
<dbReference type="EMBL" id="CP039865">
    <property type="protein sequence ID" value="QCK85968.1"/>
    <property type="molecule type" value="Genomic_DNA"/>
</dbReference>
<name>A0A4D7QFL8_9HYPH</name>
<sequence>MLKQISTSFPAASPSLTSDARAAVATCAGIHARLVARRLSRLFDRHLAPFGLGIAQFGLMAEIASAADDTIGRLAARTGLDASTLSRNLHALERRGLVEIVIAEADLRRRAVWLTEQGARTLAAAMPAWREAQAEVAVLVDPSDIGRIAEATAVLDAA</sequence>
<dbReference type="GO" id="GO:0003700">
    <property type="term" value="F:DNA-binding transcription factor activity"/>
    <property type="evidence" value="ECO:0007669"/>
    <property type="project" value="InterPro"/>
</dbReference>
<reference evidence="2 3" key="1">
    <citation type="submission" date="2019-04" db="EMBL/GenBank/DDBJ databases">
        <title>Phreatobacter aquaticus sp. nov.</title>
        <authorList>
            <person name="Choi A."/>
            <person name="Baek K."/>
        </authorList>
    </citation>
    <scope>NUCLEOTIDE SEQUENCE [LARGE SCALE GENOMIC DNA]</scope>
    <source>
        <strain evidence="2 3">NMCR1094</strain>
    </source>
</reference>
<organism evidence="2 3">
    <name type="scientific">Phreatobacter aquaticus</name>
    <dbReference type="NCBI Taxonomy" id="2570229"/>
    <lineage>
        <taxon>Bacteria</taxon>
        <taxon>Pseudomonadati</taxon>
        <taxon>Pseudomonadota</taxon>
        <taxon>Alphaproteobacteria</taxon>
        <taxon>Hyphomicrobiales</taxon>
        <taxon>Phreatobacteraceae</taxon>
        <taxon>Phreatobacter</taxon>
    </lineage>
</organism>
<dbReference type="Gene3D" id="1.10.10.10">
    <property type="entry name" value="Winged helix-like DNA-binding domain superfamily/Winged helix DNA-binding domain"/>
    <property type="match status" value="1"/>
</dbReference>
<dbReference type="PROSITE" id="PS50995">
    <property type="entry name" value="HTH_MARR_2"/>
    <property type="match status" value="1"/>
</dbReference>
<evidence type="ECO:0000259" key="1">
    <source>
        <dbReference type="PROSITE" id="PS50995"/>
    </source>
</evidence>
<dbReference type="InterPro" id="IPR036390">
    <property type="entry name" value="WH_DNA-bd_sf"/>
</dbReference>
<dbReference type="Proteomes" id="UP000298588">
    <property type="component" value="Chromosome"/>
</dbReference>